<feature type="compositionally biased region" description="Acidic residues" evidence="8">
    <location>
        <begin position="656"/>
        <end position="665"/>
    </location>
</feature>
<evidence type="ECO:0000313" key="11">
    <source>
        <dbReference type="EMBL" id="GMH81899.1"/>
    </source>
</evidence>
<feature type="compositionally biased region" description="Polar residues" evidence="8">
    <location>
        <begin position="349"/>
        <end position="360"/>
    </location>
</feature>
<feature type="transmembrane region" description="Helical" evidence="9">
    <location>
        <begin position="1665"/>
        <end position="1686"/>
    </location>
</feature>
<dbReference type="GO" id="GO:0005794">
    <property type="term" value="C:Golgi apparatus"/>
    <property type="evidence" value="ECO:0007669"/>
    <property type="project" value="TreeGrafter"/>
</dbReference>
<feature type="compositionally biased region" description="Gly residues" evidence="8">
    <location>
        <begin position="1529"/>
        <end position="1543"/>
    </location>
</feature>
<dbReference type="GO" id="GO:0006612">
    <property type="term" value="P:protein targeting to membrane"/>
    <property type="evidence" value="ECO:0007669"/>
    <property type="project" value="TreeGrafter"/>
</dbReference>
<feature type="compositionally biased region" description="Acidic residues" evidence="8">
    <location>
        <begin position="1254"/>
        <end position="1267"/>
    </location>
</feature>
<feature type="coiled-coil region" evidence="7">
    <location>
        <begin position="1099"/>
        <end position="1126"/>
    </location>
</feature>
<feature type="transmembrane region" description="Helical" evidence="9">
    <location>
        <begin position="1783"/>
        <end position="1802"/>
    </location>
</feature>
<evidence type="ECO:0000256" key="4">
    <source>
        <dbReference type="ARBA" id="ARBA00022989"/>
    </source>
</evidence>
<evidence type="ECO:0000256" key="2">
    <source>
        <dbReference type="ARBA" id="ARBA00022679"/>
    </source>
</evidence>
<proteinExistence type="predicted"/>
<dbReference type="PANTHER" id="PTHR22883">
    <property type="entry name" value="ZINC FINGER DHHC DOMAIN CONTAINING PROTEIN"/>
    <property type="match status" value="1"/>
</dbReference>
<dbReference type="InterPro" id="IPR001594">
    <property type="entry name" value="Palmitoyltrfase_DHHC"/>
</dbReference>
<gene>
    <name evidence="11" type="ORF">TL16_g09080</name>
</gene>
<accession>A0A9W7B130</accession>
<evidence type="ECO:0000256" key="1">
    <source>
        <dbReference type="ARBA" id="ARBA00004141"/>
    </source>
</evidence>
<feature type="compositionally biased region" description="Low complexity" evidence="8">
    <location>
        <begin position="1387"/>
        <end position="1412"/>
    </location>
</feature>
<feature type="region of interest" description="Disordered" evidence="8">
    <location>
        <begin position="1517"/>
        <end position="1567"/>
    </location>
</feature>
<name>A0A9W7B130_9STRA</name>
<dbReference type="PROSITE" id="PS50216">
    <property type="entry name" value="DHHC"/>
    <property type="match status" value="1"/>
</dbReference>
<feature type="compositionally biased region" description="Basic and acidic residues" evidence="8">
    <location>
        <begin position="1413"/>
        <end position="1433"/>
    </location>
</feature>
<feature type="compositionally biased region" description="Acidic residues" evidence="8">
    <location>
        <begin position="1373"/>
        <end position="1383"/>
    </location>
</feature>
<dbReference type="GO" id="GO:0016020">
    <property type="term" value="C:membrane"/>
    <property type="evidence" value="ECO:0007669"/>
    <property type="project" value="UniProtKB-SubCell"/>
</dbReference>
<feature type="domain" description="Palmitoyltransferase DHHC" evidence="10">
    <location>
        <begin position="1734"/>
        <end position="1793"/>
    </location>
</feature>
<feature type="compositionally biased region" description="Acidic residues" evidence="8">
    <location>
        <begin position="333"/>
        <end position="343"/>
    </location>
</feature>
<feature type="compositionally biased region" description="Acidic residues" evidence="8">
    <location>
        <begin position="1286"/>
        <end position="1316"/>
    </location>
</feature>
<dbReference type="Pfam" id="PF01529">
    <property type="entry name" value="DHHC"/>
    <property type="match status" value="1"/>
</dbReference>
<feature type="compositionally biased region" description="Gly residues" evidence="8">
    <location>
        <begin position="449"/>
        <end position="458"/>
    </location>
</feature>
<feature type="coiled-coil region" evidence="7">
    <location>
        <begin position="934"/>
        <end position="1010"/>
    </location>
</feature>
<comment type="caution">
    <text evidence="11">The sequence shown here is derived from an EMBL/GenBank/DDBJ whole genome shotgun (WGS) entry which is preliminary data.</text>
</comment>
<evidence type="ECO:0000256" key="9">
    <source>
        <dbReference type="SAM" id="Phobius"/>
    </source>
</evidence>
<feature type="region of interest" description="Disordered" evidence="8">
    <location>
        <begin position="266"/>
        <end position="288"/>
    </location>
</feature>
<evidence type="ECO:0000259" key="10">
    <source>
        <dbReference type="Pfam" id="PF01529"/>
    </source>
</evidence>
<dbReference type="Proteomes" id="UP001162640">
    <property type="component" value="Unassembled WGS sequence"/>
</dbReference>
<dbReference type="PANTHER" id="PTHR22883:SF203">
    <property type="entry name" value="PALMITOYLTRANSFERASE"/>
    <property type="match status" value="1"/>
</dbReference>
<dbReference type="InterPro" id="IPR039859">
    <property type="entry name" value="PFA4/ZDH16/20/ERF2-like"/>
</dbReference>
<feature type="compositionally biased region" description="Gly residues" evidence="8">
    <location>
        <begin position="1241"/>
        <end position="1253"/>
    </location>
</feature>
<keyword evidence="4 9" id="KW-1133">Transmembrane helix</keyword>
<keyword evidence="3 9" id="KW-0812">Transmembrane</keyword>
<feature type="compositionally biased region" description="Acidic residues" evidence="8">
    <location>
        <begin position="459"/>
        <end position="469"/>
    </location>
</feature>
<reference evidence="12" key="1">
    <citation type="journal article" date="2023" name="Commun. Biol.">
        <title>Genome analysis of Parmales, the sister group of diatoms, reveals the evolutionary specialization of diatoms from phago-mixotrophs to photoautotrophs.</title>
        <authorList>
            <person name="Ban H."/>
            <person name="Sato S."/>
            <person name="Yoshikawa S."/>
            <person name="Yamada K."/>
            <person name="Nakamura Y."/>
            <person name="Ichinomiya M."/>
            <person name="Sato N."/>
            <person name="Blanc-Mathieu R."/>
            <person name="Endo H."/>
            <person name="Kuwata A."/>
            <person name="Ogata H."/>
        </authorList>
    </citation>
    <scope>NUCLEOTIDE SEQUENCE [LARGE SCALE GENOMIC DNA]</scope>
</reference>
<keyword evidence="2" id="KW-0808">Transferase</keyword>
<keyword evidence="5 9" id="KW-0472">Membrane</keyword>
<feature type="region of interest" description="Disordered" evidence="8">
    <location>
        <begin position="443"/>
        <end position="469"/>
    </location>
</feature>
<evidence type="ECO:0000256" key="5">
    <source>
        <dbReference type="ARBA" id="ARBA00023136"/>
    </source>
</evidence>
<feature type="compositionally biased region" description="Basic and acidic residues" evidence="8">
    <location>
        <begin position="1545"/>
        <end position="1567"/>
    </location>
</feature>
<feature type="region of interest" description="Disordered" evidence="8">
    <location>
        <begin position="1236"/>
        <end position="1477"/>
    </location>
</feature>
<comment type="subcellular location">
    <subcellularLocation>
        <location evidence="1">Membrane</location>
        <topology evidence="1">Multi-pass membrane protein</topology>
    </subcellularLocation>
</comment>
<evidence type="ECO:0000256" key="6">
    <source>
        <dbReference type="ARBA" id="ARBA00023315"/>
    </source>
</evidence>
<dbReference type="EMBL" id="BLQM01000306">
    <property type="protein sequence ID" value="GMH81899.1"/>
    <property type="molecule type" value="Genomic_DNA"/>
</dbReference>
<feature type="compositionally biased region" description="Basic and acidic residues" evidence="8">
    <location>
        <begin position="1345"/>
        <end position="1354"/>
    </location>
</feature>
<evidence type="ECO:0000313" key="12">
    <source>
        <dbReference type="Proteomes" id="UP001162640"/>
    </source>
</evidence>
<dbReference type="GO" id="GO:0019706">
    <property type="term" value="F:protein-cysteine S-palmitoyltransferase activity"/>
    <property type="evidence" value="ECO:0007669"/>
    <property type="project" value="TreeGrafter"/>
</dbReference>
<keyword evidence="6" id="KW-0012">Acyltransferase</keyword>
<feature type="compositionally biased region" description="Basic and acidic residues" evidence="8">
    <location>
        <begin position="277"/>
        <end position="288"/>
    </location>
</feature>
<sequence>MALYSSQYDDRSDDMRINKWLFTGKSETVMKKGAKKVTPSAFIGRMIGLANAGEVRLDSETHESNLSSKSICTIYKKNGSAIPATVDQLSALLNSQYGQGQHPLSRDVVAITANVRGAATRGRVRLQNAFRIVNGLGKPVTASYRLVALGVLAEKETGQNQTKQNSLGRLLSRDKSLNRRLDDLTMKVIKRVEHVKGVKVYAIMVDYLVEEPPSNARAGKGKGNKYNDDEDTGWVWQGQPRVWFERVVDVEFAPVENKSAFDEEIEAEKMQKKREKERREKPEVEEYSDRAAMERELTAMDEMMGITRKPKVKALTIGEQLARSSAKMKELEQENFSDDDDDEGGGKQTKLNPVRSNSAPSDEKRSLLERTGLKLKKKLCCGDFCGYDSGDEKAIMTELNSSGGHSKGAAAAVKLARKAALNARDGARRLKEEKQFQERQDLARKGLVQVGGGGGGGGDYDDEEDEELEREVHAQRIIQQKTLDATKPDKNLALYTLGNKSVTAAREDMRSDLTLEATWSPALRHWWRRVGNNGSQDLAKTKAMLITNPKRMCFFTAGDRIPIRWACHGDIQRVNVELHRDPARGMGGKRVRSLVISSHRPMGVGVGVSRSSILWRVPKDYDRTGEDKRNRRNRTLAQRESPKKKRRRNMVGGEDTFWDDEDEEEERRKEEETFQNKFGRWRVVVSAASGVEKDLVFAVSDEFYLAPKSHDSKLAQRKNQQQSQVEGEEEEELQIHAWSQRLSRRAMNSNYVDNMMGRVMGVANEDDLVKPGAMGDFYRDIDVCSGCYKVYRQLDKRRHKMREAARKHKSIKGGGGLGLGDEDMDGGDGVGGSPAKLHGRGLKQEEVWEALGYGRVDRKATQEVVRGQKEVVSKLSQVPVHRDLRLIKAKEQKEKEVEERRRLRAAGGDVPVEVEEASKMFGRGDEDGNRLTGVKKLIKRIEKRSHRLAEAEDDGEITKLLVGKDNGFVEKIDKNARMAKKRMKKMKKELVEEEEKLKNAQKEYSVFEGMNWDDAVSKFRGGRGKNIGAKGKNVAKMATKIVSVVGDAGTVNVAKGSPGGKTGGKLRLKPRGPNVGLKRGKQGHAVKKNHWDRLLHPWQRELENEKRDARKKEVEKNKRIIQLKNQVDNFFDVEMDKQLGRADEVMVAEAEEGREGMKESESEYWKEHWRHVYEEQGSVVSGMFGDLEVGGVEEIEDEYEALKRQQVVEDMEMQVQGSQDFIDKFIVGARGSPASVAWEADGGGEGGGGGGSEGESEEEEEDSDEDGGLMWVPSPNREELLHGREEEEEEDSEEEEEGKEEGEEEEEEEDSDDDAGWEWKPKSAGAEKKPVPPKMSPADFMSWEPPKETKAPRQDDEEDDLEASSLASSEVEMASDEDDDEDGLLWQPTQSMSPSKSTPSSPKKQLQPPSQSEIRESLDQIQTEHQREKKRLETQLSLEQRRQKSVLLQKRAQQQVVKRGGGGEGEDWEGGGGEAGEAAIIEREKASAIADLQGLMSTLDKEKIRQKEDLKARVLARKNSLMAARSPKSGGGERGFEGGGDGEGGVDRRPEKISSHLKSKRDEMENEERMLREKIEAMMPLEPSLSTHPFFATSPGPQDWRSEPLDPSTCFQGCTCDDDEPDPDCGCTLLTALVCRRADRVGNMIVIRQTVQNEEPRLLCVFGPFWPVLFFLTWPLVLGVSGYTFYRLLHLSAPIYVILVWCALTGALCRFLHRVSSRDPGILPRYREAPGERWRWNSQANTFRPPGAIYDKECGVIVEDFDHVCPWTGTAIGAGNMPDFQGFVSMICLMIIVDGICASGAWKFW</sequence>
<dbReference type="GO" id="GO:0005783">
    <property type="term" value="C:endoplasmic reticulum"/>
    <property type="evidence" value="ECO:0007669"/>
    <property type="project" value="TreeGrafter"/>
</dbReference>
<feature type="compositionally biased region" description="Basic and acidic residues" evidence="8">
    <location>
        <begin position="1276"/>
        <end position="1285"/>
    </location>
</feature>
<feature type="transmembrane region" description="Helical" evidence="9">
    <location>
        <begin position="1693"/>
        <end position="1713"/>
    </location>
</feature>
<evidence type="ECO:0000256" key="7">
    <source>
        <dbReference type="SAM" id="Coils"/>
    </source>
</evidence>
<organism evidence="11 12">
    <name type="scientific">Triparma laevis f. inornata</name>
    <dbReference type="NCBI Taxonomy" id="1714386"/>
    <lineage>
        <taxon>Eukaryota</taxon>
        <taxon>Sar</taxon>
        <taxon>Stramenopiles</taxon>
        <taxon>Ochrophyta</taxon>
        <taxon>Bolidophyceae</taxon>
        <taxon>Parmales</taxon>
        <taxon>Triparmaceae</taxon>
        <taxon>Triparma</taxon>
    </lineage>
</organism>
<protein>
    <recommendedName>
        <fullName evidence="10">Palmitoyltransferase DHHC domain-containing protein</fullName>
    </recommendedName>
</protein>
<feature type="region of interest" description="Disordered" evidence="8">
    <location>
        <begin position="624"/>
        <end position="665"/>
    </location>
</feature>
<feature type="compositionally biased region" description="Basic and acidic residues" evidence="8">
    <location>
        <begin position="1317"/>
        <end position="1330"/>
    </location>
</feature>
<evidence type="ECO:0000256" key="8">
    <source>
        <dbReference type="SAM" id="MobiDB-lite"/>
    </source>
</evidence>
<feature type="region of interest" description="Disordered" evidence="8">
    <location>
        <begin position="325"/>
        <end position="366"/>
    </location>
</feature>
<evidence type="ECO:0000256" key="3">
    <source>
        <dbReference type="ARBA" id="ARBA00022692"/>
    </source>
</evidence>
<keyword evidence="7" id="KW-0175">Coiled coil</keyword>